<dbReference type="SUPFAM" id="SSF90257">
    <property type="entry name" value="Myosin rod fragments"/>
    <property type="match status" value="1"/>
</dbReference>
<organism evidence="3 4">
    <name type="scientific">Corynespora cassiicola Philippines</name>
    <dbReference type="NCBI Taxonomy" id="1448308"/>
    <lineage>
        <taxon>Eukaryota</taxon>
        <taxon>Fungi</taxon>
        <taxon>Dikarya</taxon>
        <taxon>Ascomycota</taxon>
        <taxon>Pezizomycotina</taxon>
        <taxon>Dothideomycetes</taxon>
        <taxon>Pleosporomycetidae</taxon>
        <taxon>Pleosporales</taxon>
        <taxon>Corynesporascaceae</taxon>
        <taxon>Corynespora</taxon>
    </lineage>
</organism>
<evidence type="ECO:0000313" key="4">
    <source>
        <dbReference type="Proteomes" id="UP000240883"/>
    </source>
</evidence>
<dbReference type="EMBL" id="KZ678137">
    <property type="protein sequence ID" value="PSN64955.1"/>
    <property type="molecule type" value="Genomic_DNA"/>
</dbReference>
<gene>
    <name evidence="3" type="ORF">BS50DRAFT_589415</name>
</gene>
<keyword evidence="4" id="KW-1185">Reference proteome</keyword>
<dbReference type="Gene3D" id="1.10.287.1490">
    <property type="match status" value="1"/>
</dbReference>
<evidence type="ECO:0000256" key="2">
    <source>
        <dbReference type="SAM" id="MobiDB-lite"/>
    </source>
</evidence>
<proteinExistence type="predicted"/>
<name>A0A2T2NHP1_CORCC</name>
<evidence type="ECO:0000313" key="3">
    <source>
        <dbReference type="EMBL" id="PSN64955.1"/>
    </source>
</evidence>
<dbReference type="AlphaFoldDB" id="A0A2T2NHP1"/>
<evidence type="ECO:0000256" key="1">
    <source>
        <dbReference type="SAM" id="Coils"/>
    </source>
</evidence>
<dbReference type="Proteomes" id="UP000240883">
    <property type="component" value="Unassembled WGS sequence"/>
</dbReference>
<feature type="region of interest" description="Disordered" evidence="2">
    <location>
        <begin position="1"/>
        <end position="22"/>
    </location>
</feature>
<accession>A0A2T2NHP1</accession>
<keyword evidence="1" id="KW-0175">Coiled coil</keyword>
<feature type="coiled-coil region" evidence="1">
    <location>
        <begin position="113"/>
        <end position="175"/>
    </location>
</feature>
<reference evidence="3 4" key="1">
    <citation type="journal article" date="2018" name="Front. Microbiol.">
        <title>Genome-Wide Analysis of Corynespora cassiicola Leaf Fall Disease Putative Effectors.</title>
        <authorList>
            <person name="Lopez D."/>
            <person name="Ribeiro S."/>
            <person name="Label P."/>
            <person name="Fumanal B."/>
            <person name="Venisse J.S."/>
            <person name="Kohler A."/>
            <person name="de Oliveira R.R."/>
            <person name="Labutti K."/>
            <person name="Lipzen A."/>
            <person name="Lail K."/>
            <person name="Bauer D."/>
            <person name="Ohm R.A."/>
            <person name="Barry K.W."/>
            <person name="Spatafora J."/>
            <person name="Grigoriev I.V."/>
            <person name="Martin F.M."/>
            <person name="Pujade-Renaud V."/>
        </authorList>
    </citation>
    <scope>NUCLEOTIDE SEQUENCE [LARGE SCALE GENOMIC DNA]</scope>
    <source>
        <strain evidence="3 4">Philippines</strain>
    </source>
</reference>
<sequence length="175" mass="19461">MSKRSAENMSSPNPNGKRIKTDAEVCERSASLSPRFGRLQIDYPVPDALPAEPANKLIMEAEFAAMDLRGTVGALHDVAQQCREVARICREEVEFLAHSNHGLTPVQANDTAIADLTRRLAQVTAEKNRLHIENRLLKDQVQNMRNHVNELDTGVANVKGQINALDRKLNQSRNS</sequence>
<protein>
    <submittedName>
        <fullName evidence="3">Uncharacterized protein</fullName>
    </submittedName>
</protein>